<evidence type="ECO:0000256" key="14">
    <source>
        <dbReference type="SAM" id="MobiDB-lite"/>
    </source>
</evidence>
<dbReference type="Pfam" id="PF01365">
    <property type="entry name" value="RYDR_ITPR"/>
    <property type="match status" value="2"/>
</dbReference>
<keyword evidence="17" id="KW-1185">Reference proteome</keyword>
<dbReference type="Pfam" id="PF02815">
    <property type="entry name" value="MIR"/>
    <property type="match status" value="1"/>
</dbReference>
<dbReference type="InterPro" id="IPR014821">
    <property type="entry name" value="Ins145_P3_rcpt"/>
</dbReference>
<keyword evidence="3 13" id="KW-0813">Transport</keyword>
<keyword evidence="13" id="KW-0107">Calcium channel</keyword>
<feature type="transmembrane region" description="Helical" evidence="13">
    <location>
        <begin position="2222"/>
        <end position="2244"/>
    </location>
</feature>
<feature type="transmembrane region" description="Helical" evidence="13">
    <location>
        <begin position="2407"/>
        <end position="2431"/>
    </location>
</feature>
<dbReference type="Pfam" id="PF08709">
    <property type="entry name" value="Ins145_P3_rec"/>
    <property type="match status" value="1"/>
</dbReference>
<dbReference type="InterPro" id="IPR016093">
    <property type="entry name" value="MIR_motif"/>
</dbReference>
<keyword evidence="8 13" id="KW-0406">Ion transport</keyword>
<keyword evidence="7 13" id="KW-1133">Transmembrane helix</keyword>
<evidence type="ECO:0000313" key="16">
    <source>
        <dbReference type="EMBL" id="KAK6195686.1"/>
    </source>
</evidence>
<gene>
    <name evidence="16" type="ORF">SNE40_001061</name>
</gene>
<feature type="transmembrane region" description="Helical" evidence="13">
    <location>
        <begin position="2333"/>
        <end position="2357"/>
    </location>
</feature>
<feature type="transmembrane region" description="Helical" evidence="13">
    <location>
        <begin position="2287"/>
        <end position="2312"/>
    </location>
</feature>
<dbReference type="InterPro" id="IPR005821">
    <property type="entry name" value="Ion_trans_dom"/>
</dbReference>
<dbReference type="PANTHER" id="PTHR13715:SF99">
    <property type="entry name" value="INOSITOL 1,4,5-TRISPHOSPHATE RECEPTOR-LIKE PROTEIN A"/>
    <property type="match status" value="1"/>
</dbReference>
<dbReference type="SUPFAM" id="SSF100909">
    <property type="entry name" value="IP3 receptor type 1 binding core, domain 2"/>
    <property type="match status" value="2"/>
</dbReference>
<dbReference type="Pfam" id="PF00520">
    <property type="entry name" value="Ion_trans"/>
    <property type="match status" value="1"/>
</dbReference>
<evidence type="ECO:0000256" key="8">
    <source>
        <dbReference type="ARBA" id="ARBA00023065"/>
    </source>
</evidence>
<evidence type="ECO:0000256" key="3">
    <source>
        <dbReference type="ARBA" id="ARBA00022448"/>
    </source>
</evidence>
<dbReference type="PROSITE" id="PS50919">
    <property type="entry name" value="MIR"/>
    <property type="match status" value="1"/>
</dbReference>
<dbReference type="InterPro" id="IPR036300">
    <property type="entry name" value="MIR_dom_sf"/>
</dbReference>
<comment type="subunit">
    <text evidence="13">Homotetramer.</text>
</comment>
<dbReference type="EMBL" id="JAZGQO010000001">
    <property type="protein sequence ID" value="KAK6195686.1"/>
    <property type="molecule type" value="Genomic_DNA"/>
</dbReference>
<comment type="subcellular location">
    <subcellularLocation>
        <location evidence="1 13">Endoplasmic reticulum membrane</location>
        <topology evidence="1 13">Multi-pass membrane protein</topology>
    </subcellularLocation>
</comment>
<dbReference type="PRINTS" id="PR00779">
    <property type="entry name" value="INSP3RECEPTR"/>
</dbReference>
<evidence type="ECO:0000256" key="9">
    <source>
        <dbReference type="ARBA" id="ARBA00023136"/>
    </source>
</evidence>
<comment type="similarity">
    <text evidence="2 13">Belongs to the InsP3 receptor family.</text>
</comment>
<comment type="domain">
    <text evidence="13">The receptor contains a calcium channel in its C-terminal extremity. Its large N-terminal cytoplasmic region has the ligand-binding site in the N-terminus and modulatory sites in the middle portion immediately upstream of the channel region.</text>
</comment>
<keyword evidence="13" id="KW-0109">Calcium transport</keyword>
<dbReference type="Pfam" id="PF08454">
    <property type="entry name" value="RIH_assoc"/>
    <property type="match status" value="1"/>
</dbReference>
<evidence type="ECO:0000256" key="10">
    <source>
        <dbReference type="ARBA" id="ARBA00023170"/>
    </source>
</evidence>
<evidence type="ECO:0000256" key="2">
    <source>
        <dbReference type="ARBA" id="ARBA00009453"/>
    </source>
</evidence>
<dbReference type="InterPro" id="IPR000699">
    <property type="entry name" value="RIH_dom"/>
</dbReference>
<evidence type="ECO:0000256" key="12">
    <source>
        <dbReference type="ARBA" id="ARBA00023303"/>
    </source>
</evidence>
<evidence type="ECO:0000256" key="6">
    <source>
        <dbReference type="ARBA" id="ARBA00022824"/>
    </source>
</evidence>
<dbReference type="GO" id="GO:0051209">
    <property type="term" value="P:release of sequestered calcium ion into cytosol"/>
    <property type="evidence" value="ECO:0007669"/>
    <property type="project" value="UniProtKB-UniRule"/>
</dbReference>
<feature type="region of interest" description="Disordered" evidence="14">
    <location>
        <begin position="1363"/>
        <end position="1385"/>
    </location>
</feature>
<feature type="domain" description="MIR" evidence="15">
    <location>
        <begin position="112"/>
        <end position="166"/>
    </location>
</feature>
<dbReference type="CDD" id="cd23280">
    <property type="entry name" value="beta-trefoil_MIR_itr-1-like"/>
    <property type="match status" value="1"/>
</dbReference>
<keyword evidence="4 13" id="KW-0812">Transmembrane</keyword>
<comment type="caution">
    <text evidence="16">The sequence shown here is derived from an EMBL/GenBank/DDBJ whole genome shotgun (WGS) entry which is preliminary data.</text>
</comment>
<sequence length="2576" mass="295712">MDDTLCIGDIVCLYSEEINGFVLSFQTSSVHSEIAVARGQDRVRPQVPDQQVIAFEICVANRYKLNKKYLKSETQSKEDPDNIALKNNVSQNKITADLESEDNALEQKRQQGRKVLYGQVIQLRHLFSDKYVHVSTTKTSNTESNNMAVELRSENAKHCQFRIMPRYKVKSEGDVVQVDDQIVLESFKSSGQYLHVSRPPLPKTSVYSHCCELNLSVVQSGFTIYRKHKPGPDDDKKIKVSDMLRFYHKEMEAYLVAEGLFDDEIVEDVHLRVRTVDQNNPKTLFPSSSAVTYWQIELQEGPIAGGVLKWEQQCKIIHMCTRKYLMVDTQGKVTLTVNHLDPRTVFRLHAVIRDSNDIPFESYCRIEHVVSGFWLHADAADHKSSNQPSIEDEKSDTMSGLKYSTAQLKQIVAIKEKQYDDAFTVQSVDGSLCNIFNYMAGMVPCIQKLVNDKKDGLVLNAKSTHEVTMALQEMREFMIVNSEPSKNRQKLMRNLRIVDLLVHLLRIPCRGAPDQMHLTKIFVEAYAVLYTYLMGNSRKNELYIAKYIDFFLTQFEYKEGKIGLNAAHMVMELIRDNRKIVDRISHQHIDKFVERLRNDKNYRYLDLLSVLCVCDGVSIADNQKYITEAWLMRGNKSLDHVNITAVGHVNCVYLTDLGQKIGKKAGVVYVSTNGGRLWKELQEFAKNSQGETNEEYLFLEHQLELFRMLCHGQNEFSVKVITTELDYLTWDEAFSCLSDTSLPDRLRAQYCDLIITLFVDIGSNISVVDRVCLSYNYDKISNDEARIDQSDSPTYKYFPQLRDWIANFLGTNGDMTASEIGNNMLVQQVLRLVYYLVMYGFYNQTDDIRKLLSPLISLLDGRNDKPYPNIKGQEVKEVLKYFHEVARYQKSPETKAIVDAKLQALDVLNLFFNFIFNLRMEKLMVLFKNTHDQASKPNMSPPELGLLLFETFDIENNYSVSKSASRVLNNIFDETEFFRNYEVTQILLDLSHYDYDEMICKSMHLLNRFYSFHHKLFSQAIQAQVLITDASADIMKRLSIILPTLRRLATAKLNDEQTKELDKILEELIKMCQLKGEDSECHQMNQKILYNHGVLEDALTILSQAIDIKLLDQYGGLKKIFQKTFKLLQSMTLNNKVVQRRLFDRLDMLLYKEGAPAELADLLTEIFTGNSNTCMKIQSNHVQKIVSLISKHKSAVPQFLNLLNAVVKVEELDLPLKRNQGFVMTYFMQYRSEIAYIIDQDEKDRELVLVSKNSKELDYMISMVDLLATCAEGENRFIESICQTIFKIPDLIGVLNNKLVCDNLKKPFLRFLLWVYMNTASGMIESGAGDLPHDSKMWEFLNSITEKLKEVKLFVENNKEKTKQLLKGPPTKSTHESTEGSDQGKIETERMRGTIHYIFDGVMPFLQIFCRSYYQPDSMFPNESKELSALAKAYEEFLDLVAPLISDERQMKNLVGAMRALITASNAISKNKMEDFFEKYGGNNNHDIQSDARKNYDEYYAAEEEINVNLNIFVVNMELSYGGLNTVEYQIGYPSDKEYAEQGGDEDLPLGLEFQNHLKCFINPNTRNPALRYKLAEKLVMQLKISSNLNNLTEKQRLDQTELDVKCLKLLRGLIHNEIIKLPVDWETNTKANSRQLEVIESVQVAINSYGVVDSVSTHLSSSVDDIVRELLAFMCALLFGGNEAVQNSLFAYFTGTREETFFFAIKNRMQLSALATREKRLLNAQHQAKIDEMIAQTKALQKAMKEGQVPADAFLASHLGSMLSMAKSRSSLKGSSLFKKSNKLGIPQSRMGNGRSPRGSQLLIAPPTLMKNGSALFSDSGKKDIIPFSKKKSSVAPAHEDEVDIKIDQLDEEELAELTSYAVQMTDDLDFKDDGYLELVLRVLGLMCDNQHNGIQNYLREQPDNIKSVNLVAETTKFLSILYSSINNNTISLIIELFDTLVEYTSGNFANQTVVFDNKICDYINHILRSEIYKGCTLEQIYTLKKSIATLIRSLTEENPPVNVEDETTLLQKQLQDQTCSEVYEYLDKASLVNAMITTHKDLQSNNKECKDNEGLLTSVGFMYHHLLCRRIDLHGGTELEEHLKTDDAKAAWTYFSNSSLSIEIIKDDILQKIYFMVKDKNVLREEIKDKFKYEVDRTSPSNKLRDFMEWSSDIIDDIRYQRKINSIPLAKFIVKIWPYLNVIALLLSVIIAVMILITWKASAVVSDAVPDTSAYPFTTEATYILGGMHNLVSLLMFISYLLSNHPILPHWTDFTAMFKRKKEGDVDKKKSESHLHVKLFSFTTFYYLTFLIFSVAGTVFHGYFFSFHLLHMAKLNQLLIRVTQAVTRNGLSLILVGLMGLAIIYIHALAAFAFFRDLLDSNEGRQCDTMFQCFITVIHHGLSDGMYNTFEQMLTGKSFAVSAGVAAYDVIFFIVVTTIGLNIIFGIIVDTFSELRDSKWQIDNDMKSNCFICSRENYDFERQGNGFEHHVKKEHNQWAYLFFFIHLEETRPNDYSALELYVNNLRVRESFEFFPMNRALSLQHEEDSSAKKLETLMSQVDYLVNKMKATEAEKERDKEKQRQKEWEQKHIKRE</sequence>
<dbReference type="InterPro" id="IPR000493">
    <property type="entry name" value="InsP3_rcpt"/>
</dbReference>
<proteinExistence type="inferred from homology"/>
<evidence type="ECO:0000313" key="17">
    <source>
        <dbReference type="Proteomes" id="UP001347796"/>
    </source>
</evidence>
<feature type="region of interest" description="Disordered" evidence="14">
    <location>
        <begin position="2552"/>
        <end position="2576"/>
    </location>
</feature>
<name>A0AAN8Q2H3_PATCE</name>
<dbReference type="SUPFAM" id="SSF82109">
    <property type="entry name" value="MIR domain"/>
    <property type="match status" value="2"/>
</dbReference>
<evidence type="ECO:0000256" key="5">
    <source>
        <dbReference type="ARBA" id="ARBA00022737"/>
    </source>
</evidence>
<accession>A0AAN8Q2H3</accession>
<keyword evidence="10 13" id="KW-0675">Receptor</keyword>
<dbReference type="InterPro" id="IPR015925">
    <property type="entry name" value="Ryanodine_IP3_receptor"/>
</dbReference>
<evidence type="ECO:0000256" key="11">
    <source>
        <dbReference type="ARBA" id="ARBA00023286"/>
    </source>
</evidence>
<keyword evidence="6 13" id="KW-0256">Endoplasmic reticulum</keyword>
<dbReference type="Proteomes" id="UP001347796">
    <property type="component" value="Unassembled WGS sequence"/>
</dbReference>
<organism evidence="16 17">
    <name type="scientific">Patella caerulea</name>
    <name type="common">Rayed Mediterranean limpet</name>
    <dbReference type="NCBI Taxonomy" id="87958"/>
    <lineage>
        <taxon>Eukaryota</taxon>
        <taxon>Metazoa</taxon>
        <taxon>Spiralia</taxon>
        <taxon>Lophotrochozoa</taxon>
        <taxon>Mollusca</taxon>
        <taxon>Gastropoda</taxon>
        <taxon>Patellogastropoda</taxon>
        <taxon>Patelloidea</taxon>
        <taxon>Patellidae</taxon>
        <taxon>Patella</taxon>
    </lineage>
</organism>
<keyword evidence="9 13" id="KW-0472">Membrane</keyword>
<dbReference type="GO" id="GO:0070679">
    <property type="term" value="F:inositol 1,4,5 trisphosphate binding"/>
    <property type="evidence" value="ECO:0007669"/>
    <property type="project" value="UniProtKB-UniRule"/>
</dbReference>
<evidence type="ECO:0000256" key="7">
    <source>
        <dbReference type="ARBA" id="ARBA00022989"/>
    </source>
</evidence>
<feature type="transmembrane region" description="Helical" evidence="13">
    <location>
        <begin position="2178"/>
        <end position="2201"/>
    </location>
</feature>
<evidence type="ECO:0000256" key="1">
    <source>
        <dbReference type="ARBA" id="ARBA00004477"/>
    </source>
</evidence>
<protein>
    <recommendedName>
        <fullName evidence="13">Inositol 1,4,5-trisphosphate receptor</fullName>
    </recommendedName>
</protein>
<dbReference type="InterPro" id="IPR035910">
    <property type="entry name" value="RyR/IP3R_RIH_dom_sf"/>
</dbReference>
<dbReference type="GO" id="GO:0005220">
    <property type="term" value="F:inositol 1,4,5-trisphosphate-gated calcium channel activity"/>
    <property type="evidence" value="ECO:0007669"/>
    <property type="project" value="UniProtKB-UniRule"/>
</dbReference>
<dbReference type="PANTHER" id="PTHR13715">
    <property type="entry name" value="RYANODINE RECEPTOR AND IP3 RECEPTOR"/>
    <property type="match status" value="1"/>
</dbReference>
<dbReference type="GO" id="GO:0005789">
    <property type="term" value="C:endoplasmic reticulum membrane"/>
    <property type="evidence" value="ECO:0007669"/>
    <property type="project" value="UniProtKB-SubCell"/>
</dbReference>
<dbReference type="Gene3D" id="2.80.10.50">
    <property type="match status" value="2"/>
</dbReference>
<evidence type="ECO:0000259" key="15">
    <source>
        <dbReference type="PROSITE" id="PS50919"/>
    </source>
</evidence>
<reference evidence="16 17" key="1">
    <citation type="submission" date="2024-01" db="EMBL/GenBank/DDBJ databases">
        <title>The genome of the rayed Mediterranean limpet Patella caerulea (Linnaeus, 1758).</title>
        <authorList>
            <person name="Anh-Thu Weber A."/>
            <person name="Halstead-Nussloch G."/>
        </authorList>
    </citation>
    <scope>NUCLEOTIDE SEQUENCE [LARGE SCALE GENOMIC DNA]</scope>
    <source>
        <strain evidence="16">AATW-2023a</strain>
        <tissue evidence="16">Whole specimen</tissue>
    </source>
</reference>
<dbReference type="Gene3D" id="1.25.10.30">
    <property type="entry name" value="IP3 receptor type 1 binding core, RIH domain"/>
    <property type="match status" value="1"/>
</dbReference>
<comment type="function">
    <text evidence="13">Receptor for inositol 1,4,5-trisphosphate, a second messenger that mediates the release of intracellular calcium.</text>
</comment>
<evidence type="ECO:0000256" key="13">
    <source>
        <dbReference type="RuleBase" id="RU368044"/>
    </source>
</evidence>
<feature type="compositionally biased region" description="Basic and acidic residues" evidence="14">
    <location>
        <begin position="1373"/>
        <end position="1385"/>
    </location>
</feature>
<evidence type="ECO:0000256" key="4">
    <source>
        <dbReference type="ARBA" id="ARBA00022692"/>
    </source>
</evidence>
<keyword evidence="13" id="KW-0106">Calcium</keyword>
<keyword evidence="12 13" id="KW-0407">Ion channel</keyword>
<keyword evidence="5" id="KW-0677">Repeat</keyword>
<dbReference type="InterPro" id="IPR013662">
    <property type="entry name" value="RIH_assoc-dom"/>
</dbReference>
<keyword evidence="11 13" id="KW-1071">Ligand-gated ion channel</keyword>